<feature type="compositionally biased region" description="Polar residues" evidence="1">
    <location>
        <begin position="183"/>
        <end position="194"/>
    </location>
</feature>
<name>A0A7J7X5X4_RHIFE</name>
<reference evidence="2 3" key="1">
    <citation type="journal article" date="2020" name="Nature">
        <title>Six reference-quality genomes reveal evolution of bat adaptations.</title>
        <authorList>
            <person name="Jebb D."/>
            <person name="Huang Z."/>
            <person name="Pippel M."/>
            <person name="Hughes G.M."/>
            <person name="Lavrichenko K."/>
            <person name="Devanna P."/>
            <person name="Winkler S."/>
            <person name="Jermiin L.S."/>
            <person name="Skirmuntt E.C."/>
            <person name="Katzourakis A."/>
            <person name="Burkitt-Gray L."/>
            <person name="Ray D.A."/>
            <person name="Sullivan K.A.M."/>
            <person name="Roscito J.G."/>
            <person name="Kirilenko B.M."/>
            <person name="Davalos L.M."/>
            <person name="Corthals A.P."/>
            <person name="Power M.L."/>
            <person name="Jones G."/>
            <person name="Ransome R.D."/>
            <person name="Dechmann D.K.N."/>
            <person name="Locatelli A.G."/>
            <person name="Puechmaille S.J."/>
            <person name="Fedrigo O."/>
            <person name="Jarvis E.D."/>
            <person name="Hiller M."/>
            <person name="Vernes S.C."/>
            <person name="Myers E.W."/>
            <person name="Teeling E.C."/>
        </authorList>
    </citation>
    <scope>NUCLEOTIDE SEQUENCE [LARGE SCALE GENOMIC DNA]</scope>
    <source>
        <strain evidence="2">MRhiFer1</strain>
        <tissue evidence="2">Lung</tissue>
    </source>
</reference>
<dbReference type="AlphaFoldDB" id="A0A7J7X5X4"/>
<feature type="region of interest" description="Disordered" evidence="1">
    <location>
        <begin position="1"/>
        <end position="26"/>
    </location>
</feature>
<gene>
    <name evidence="2" type="ORF">mRhiFer1_011002</name>
</gene>
<organism evidence="2 3">
    <name type="scientific">Rhinolophus ferrumequinum</name>
    <name type="common">Greater horseshoe bat</name>
    <dbReference type="NCBI Taxonomy" id="59479"/>
    <lineage>
        <taxon>Eukaryota</taxon>
        <taxon>Metazoa</taxon>
        <taxon>Chordata</taxon>
        <taxon>Craniata</taxon>
        <taxon>Vertebrata</taxon>
        <taxon>Euteleostomi</taxon>
        <taxon>Mammalia</taxon>
        <taxon>Eutheria</taxon>
        <taxon>Laurasiatheria</taxon>
        <taxon>Chiroptera</taxon>
        <taxon>Yinpterochiroptera</taxon>
        <taxon>Rhinolophoidea</taxon>
        <taxon>Rhinolophidae</taxon>
        <taxon>Rhinolophinae</taxon>
        <taxon>Rhinolophus</taxon>
    </lineage>
</organism>
<dbReference type="Proteomes" id="UP000585614">
    <property type="component" value="Unassembled WGS sequence"/>
</dbReference>
<feature type="compositionally biased region" description="Polar residues" evidence="1">
    <location>
        <begin position="215"/>
        <end position="231"/>
    </location>
</feature>
<accession>A0A7J7X5X4</accession>
<evidence type="ECO:0000313" key="2">
    <source>
        <dbReference type="EMBL" id="KAF6345073.1"/>
    </source>
</evidence>
<proteinExistence type="predicted"/>
<sequence>MPRCSTRTRPVSAAAQSQARARDRTLPRVAGLPIAVGRGAGALCITPARPHRPLQPLRQRRRGPSWELWFRPSPHSPRRRAADYNSRQASRRPREPERWGVSAVSAGGLGRDAAAGWPGWRLLSSRGPAGRPPRVPRPFDWPAGWLTDSALLRFPEPPRPAGGSQTSGVAWLRACAEVSASPQVSRRQGCSLTGSARAARGLDGWTEPIGEISTGARQTSVGTSGTGDQAA</sequence>
<protein>
    <submittedName>
        <fullName evidence="2">Mindbomb E3 ubiquitin protein ligase 2</fullName>
    </submittedName>
</protein>
<feature type="region of interest" description="Disordered" evidence="1">
    <location>
        <begin position="67"/>
        <end position="101"/>
    </location>
</feature>
<dbReference type="EMBL" id="JACAGC010000009">
    <property type="protein sequence ID" value="KAF6345073.1"/>
    <property type="molecule type" value="Genomic_DNA"/>
</dbReference>
<evidence type="ECO:0000313" key="3">
    <source>
        <dbReference type="Proteomes" id="UP000585614"/>
    </source>
</evidence>
<evidence type="ECO:0000256" key="1">
    <source>
        <dbReference type="SAM" id="MobiDB-lite"/>
    </source>
</evidence>
<comment type="caution">
    <text evidence="2">The sequence shown here is derived from an EMBL/GenBank/DDBJ whole genome shotgun (WGS) entry which is preliminary data.</text>
</comment>
<feature type="region of interest" description="Disordered" evidence="1">
    <location>
        <begin position="183"/>
        <end position="231"/>
    </location>
</feature>